<dbReference type="EMBL" id="CAEZSH010000069">
    <property type="protein sequence ID" value="CAB4539793.1"/>
    <property type="molecule type" value="Genomic_DNA"/>
</dbReference>
<dbReference type="InterPro" id="IPR019845">
    <property type="entry name" value="Squalene/phytoene_synthase_CS"/>
</dbReference>
<accession>A0A6J6BN43</accession>
<dbReference type="SUPFAM" id="SSF48576">
    <property type="entry name" value="Terpenoid synthases"/>
    <property type="match status" value="1"/>
</dbReference>
<evidence type="ECO:0000313" key="2">
    <source>
        <dbReference type="EMBL" id="CAB4539793.1"/>
    </source>
</evidence>
<name>A0A6J6BN43_9ZZZZ</name>
<proteinExistence type="predicted"/>
<dbReference type="Pfam" id="PF00494">
    <property type="entry name" value="SQS_PSY"/>
    <property type="match status" value="1"/>
</dbReference>
<dbReference type="InterPro" id="IPR002060">
    <property type="entry name" value="Squ/phyt_synthse"/>
</dbReference>
<dbReference type="GO" id="GO:0004311">
    <property type="term" value="F:geranylgeranyl diphosphate synthase activity"/>
    <property type="evidence" value="ECO:0007669"/>
    <property type="project" value="InterPro"/>
</dbReference>
<sequence>MSNKDTTSNPTGLSLYLRAAERASSEVIRTYSTSFGLASKLLAPPVRRHVENIYALVRVADEVVDGSAAEAKATGGSVDPNGSLNDLERETYRSLDERFSTNLIVHAFAHTANTCGFGRDIIRPFFESMRMDLWKSRHDQRSFEQYVYGSAEVVGLMCLNAFLLGHKVTKKDRDKMIAGARALGSAFQKVNFLRDLSADSNQLGRSYFPGVSPGALTEEQKTAIVEDIRAELAISASALPLLPPESRRAVVAAHTLFEALNNKIGNTPAPDVIRTRISVSSPQKALLLLKAWIGVVPK</sequence>
<evidence type="ECO:0000256" key="1">
    <source>
        <dbReference type="ARBA" id="ARBA00022679"/>
    </source>
</evidence>
<dbReference type="InterPro" id="IPR008949">
    <property type="entry name" value="Isoprenoid_synthase_dom_sf"/>
</dbReference>
<dbReference type="InterPro" id="IPR033904">
    <property type="entry name" value="Trans_IPPS_HH"/>
</dbReference>
<dbReference type="SFLD" id="SFLDG01212">
    <property type="entry name" value="Phytoene_synthase_like"/>
    <property type="match status" value="1"/>
</dbReference>
<reference evidence="2" key="1">
    <citation type="submission" date="2020-05" db="EMBL/GenBank/DDBJ databases">
        <authorList>
            <person name="Chiriac C."/>
            <person name="Salcher M."/>
            <person name="Ghai R."/>
            <person name="Kavagutti S V."/>
        </authorList>
    </citation>
    <scope>NUCLEOTIDE SEQUENCE</scope>
</reference>
<dbReference type="InterPro" id="IPR044843">
    <property type="entry name" value="Trans_IPPS_bact-type"/>
</dbReference>
<dbReference type="Gene3D" id="1.10.600.10">
    <property type="entry name" value="Farnesyl Diphosphate Synthase"/>
    <property type="match status" value="1"/>
</dbReference>
<dbReference type="SFLD" id="SFLDS00005">
    <property type="entry name" value="Isoprenoid_Synthase_Type_I"/>
    <property type="match status" value="1"/>
</dbReference>
<dbReference type="GO" id="GO:0051996">
    <property type="term" value="F:squalene synthase [NAD(P)H] activity"/>
    <property type="evidence" value="ECO:0007669"/>
    <property type="project" value="InterPro"/>
</dbReference>
<organism evidence="2">
    <name type="scientific">freshwater metagenome</name>
    <dbReference type="NCBI Taxonomy" id="449393"/>
    <lineage>
        <taxon>unclassified sequences</taxon>
        <taxon>metagenomes</taxon>
        <taxon>ecological metagenomes</taxon>
    </lineage>
</organism>
<keyword evidence="1" id="KW-0808">Transferase</keyword>
<dbReference type="PROSITE" id="PS01045">
    <property type="entry name" value="SQUALEN_PHYTOEN_SYN_2"/>
    <property type="match status" value="1"/>
</dbReference>
<dbReference type="CDD" id="cd00683">
    <property type="entry name" value="Trans_IPPS_HH"/>
    <property type="match status" value="1"/>
</dbReference>
<dbReference type="GO" id="GO:0008299">
    <property type="term" value="P:isoprenoid biosynthetic process"/>
    <property type="evidence" value="ECO:0007669"/>
    <property type="project" value="UniProtKB-ARBA"/>
</dbReference>
<protein>
    <submittedName>
        <fullName evidence="2">Unannotated protein</fullName>
    </submittedName>
</protein>
<gene>
    <name evidence="2" type="ORF">UFOPK1410_00641</name>
</gene>
<dbReference type="AlphaFoldDB" id="A0A6J6BN43"/>
<dbReference type="SFLD" id="SFLDG01018">
    <property type="entry name" value="Squalene/Phytoene_Synthase_Lik"/>
    <property type="match status" value="1"/>
</dbReference>
<dbReference type="PANTHER" id="PTHR31480">
    <property type="entry name" value="BIFUNCTIONAL LYCOPENE CYCLASE/PHYTOENE SYNTHASE"/>
    <property type="match status" value="1"/>
</dbReference>